<evidence type="ECO:0000256" key="2">
    <source>
        <dbReference type="SAM" id="SignalP"/>
    </source>
</evidence>
<name>A0A2S8G144_9BACT</name>
<comment type="caution">
    <text evidence="3">The sequence shown here is derived from an EMBL/GenBank/DDBJ whole genome shotgun (WGS) entry which is preliminary data.</text>
</comment>
<dbReference type="PROSITE" id="PS51257">
    <property type="entry name" value="PROKAR_LIPOPROTEIN"/>
    <property type="match status" value="1"/>
</dbReference>
<evidence type="ECO:0000313" key="3">
    <source>
        <dbReference type="EMBL" id="PQO38030.1"/>
    </source>
</evidence>
<reference evidence="3 4" key="1">
    <citation type="submission" date="2018-02" db="EMBL/GenBank/DDBJ databases">
        <title>Comparative genomes isolates from brazilian mangrove.</title>
        <authorList>
            <person name="Araujo J.E."/>
            <person name="Taketani R.G."/>
            <person name="Silva M.C.P."/>
            <person name="Loureco M.V."/>
            <person name="Andreote F.D."/>
        </authorList>
    </citation>
    <scope>NUCLEOTIDE SEQUENCE [LARGE SCALE GENOMIC DNA]</scope>
    <source>
        <strain evidence="3 4">NAP PRIS-MGV</strain>
    </source>
</reference>
<protein>
    <submittedName>
        <fullName evidence="3">Uncharacterized protein</fullName>
    </submittedName>
</protein>
<keyword evidence="2" id="KW-0732">Signal</keyword>
<feature type="chain" id="PRO_5015531111" evidence="2">
    <location>
        <begin position="21"/>
        <end position="174"/>
    </location>
</feature>
<evidence type="ECO:0000256" key="1">
    <source>
        <dbReference type="SAM" id="MobiDB-lite"/>
    </source>
</evidence>
<dbReference type="Proteomes" id="UP000239388">
    <property type="component" value="Unassembled WGS sequence"/>
</dbReference>
<dbReference type="AlphaFoldDB" id="A0A2S8G144"/>
<sequence length="174" mass="19016">MKLRTMMLLLCVAMASVAMTGCGSSATNNSAPQEEPEHNDDHDHDHSHAHSHAESGPHGGHLIELGDEAYHLEWKHDDSTETLTFFLLDGAAKEVVKIPAESISINVAVGDATRTYEVPAVRDEGEGKTDKFEISNPDLFALIEDGKVKATVLVEIETESYQGPIEHHHHGHSH</sequence>
<evidence type="ECO:0000313" key="4">
    <source>
        <dbReference type="Proteomes" id="UP000239388"/>
    </source>
</evidence>
<accession>A0A2S8G144</accession>
<feature type="compositionally biased region" description="Basic and acidic residues" evidence="1">
    <location>
        <begin position="35"/>
        <end position="55"/>
    </location>
</feature>
<proteinExistence type="predicted"/>
<dbReference type="OrthoDB" id="281831at2"/>
<feature type="signal peptide" evidence="2">
    <location>
        <begin position="1"/>
        <end position="20"/>
    </location>
</feature>
<gene>
    <name evidence="3" type="ORF">C5Y98_08050</name>
</gene>
<organism evidence="3 4">
    <name type="scientific">Blastopirellula marina</name>
    <dbReference type="NCBI Taxonomy" id="124"/>
    <lineage>
        <taxon>Bacteria</taxon>
        <taxon>Pseudomonadati</taxon>
        <taxon>Planctomycetota</taxon>
        <taxon>Planctomycetia</taxon>
        <taxon>Pirellulales</taxon>
        <taxon>Pirellulaceae</taxon>
        <taxon>Blastopirellula</taxon>
    </lineage>
</organism>
<feature type="region of interest" description="Disordered" evidence="1">
    <location>
        <begin position="24"/>
        <end position="62"/>
    </location>
</feature>
<dbReference type="RefSeq" id="WP_105353089.1">
    <property type="nucleotide sequence ID" value="NZ_PUIB01000011.1"/>
</dbReference>
<dbReference type="EMBL" id="PUIB01000011">
    <property type="protein sequence ID" value="PQO38030.1"/>
    <property type="molecule type" value="Genomic_DNA"/>
</dbReference>